<name>A0A9D3S3J3_ANGAN</name>
<keyword evidence="7" id="KW-1185">Reference proteome</keyword>
<comment type="caution">
    <text evidence="6">The sequence shown here is derived from an EMBL/GenBank/DDBJ whole genome shotgun (WGS) entry which is preliminary data.</text>
</comment>
<dbReference type="OMA" id="QHELICH"/>
<comment type="similarity">
    <text evidence="1 4">Belongs to the GrpE family.</text>
</comment>
<dbReference type="EMBL" id="JAFIRN010000003">
    <property type="protein sequence ID" value="KAG5853485.1"/>
    <property type="molecule type" value="Genomic_DNA"/>
</dbReference>
<feature type="coiled-coil region" evidence="5">
    <location>
        <begin position="83"/>
        <end position="110"/>
    </location>
</feature>
<dbReference type="PROSITE" id="PS01071">
    <property type="entry name" value="GRPE"/>
    <property type="match status" value="1"/>
</dbReference>
<dbReference type="GO" id="GO:0006457">
    <property type="term" value="P:protein folding"/>
    <property type="evidence" value="ECO:0007669"/>
    <property type="project" value="InterPro"/>
</dbReference>
<evidence type="ECO:0000256" key="3">
    <source>
        <dbReference type="RuleBase" id="RU000640"/>
    </source>
</evidence>
<dbReference type="GO" id="GO:0051087">
    <property type="term" value="F:protein-folding chaperone binding"/>
    <property type="evidence" value="ECO:0007669"/>
    <property type="project" value="InterPro"/>
</dbReference>
<evidence type="ECO:0000256" key="4">
    <source>
        <dbReference type="RuleBase" id="RU004478"/>
    </source>
</evidence>
<gene>
    <name evidence="6" type="ORF">ANANG_G00073950</name>
</gene>
<keyword evidence="2 3" id="KW-0143">Chaperone</keyword>
<dbReference type="Proteomes" id="UP001044222">
    <property type="component" value="Unassembled WGS sequence"/>
</dbReference>
<dbReference type="GO" id="GO:0030150">
    <property type="term" value="P:protein import into mitochondrial matrix"/>
    <property type="evidence" value="ECO:0007669"/>
    <property type="project" value="TreeGrafter"/>
</dbReference>
<dbReference type="PRINTS" id="PR00773">
    <property type="entry name" value="GRPEPROTEIN"/>
</dbReference>
<protein>
    <recommendedName>
        <fullName evidence="3">GrpE protein homolog</fullName>
    </recommendedName>
</protein>
<keyword evidence="3" id="KW-0496">Mitochondrion</keyword>
<dbReference type="InterPro" id="IPR013805">
    <property type="entry name" value="GrpE_CC"/>
</dbReference>
<evidence type="ECO:0000313" key="6">
    <source>
        <dbReference type="EMBL" id="KAG5853485.1"/>
    </source>
</evidence>
<dbReference type="OrthoDB" id="201635at2759"/>
<dbReference type="SUPFAM" id="SSF58014">
    <property type="entry name" value="Coiled-coil domain of nucleotide exchange factor GrpE"/>
    <property type="match status" value="1"/>
</dbReference>
<evidence type="ECO:0000313" key="7">
    <source>
        <dbReference type="Proteomes" id="UP001044222"/>
    </source>
</evidence>
<organism evidence="6 7">
    <name type="scientific">Anguilla anguilla</name>
    <name type="common">European freshwater eel</name>
    <name type="synonym">Muraena anguilla</name>
    <dbReference type="NCBI Taxonomy" id="7936"/>
    <lineage>
        <taxon>Eukaryota</taxon>
        <taxon>Metazoa</taxon>
        <taxon>Chordata</taxon>
        <taxon>Craniata</taxon>
        <taxon>Vertebrata</taxon>
        <taxon>Euteleostomi</taxon>
        <taxon>Actinopterygii</taxon>
        <taxon>Neopterygii</taxon>
        <taxon>Teleostei</taxon>
        <taxon>Anguilliformes</taxon>
        <taxon>Anguillidae</taxon>
        <taxon>Anguilla</taxon>
    </lineage>
</organism>
<dbReference type="GO" id="GO:0001405">
    <property type="term" value="C:PAM complex, Tim23 associated import motor"/>
    <property type="evidence" value="ECO:0007669"/>
    <property type="project" value="TreeGrafter"/>
</dbReference>
<accession>A0A9D3S3J3</accession>
<dbReference type="HAMAP" id="MF_01151">
    <property type="entry name" value="GrpE"/>
    <property type="match status" value="1"/>
</dbReference>
<evidence type="ECO:0000256" key="1">
    <source>
        <dbReference type="ARBA" id="ARBA00009054"/>
    </source>
</evidence>
<comment type="subcellular location">
    <subcellularLocation>
        <location evidence="3">Mitochondrion matrix</location>
    </subcellularLocation>
</comment>
<dbReference type="InterPro" id="IPR009012">
    <property type="entry name" value="GrpE_head"/>
</dbReference>
<dbReference type="AlphaFoldDB" id="A0A9D3S3J3"/>
<reference evidence="6" key="1">
    <citation type="submission" date="2021-01" db="EMBL/GenBank/DDBJ databases">
        <title>A chromosome-scale assembly of European eel, Anguilla anguilla.</title>
        <authorList>
            <person name="Henkel C."/>
            <person name="Jong-Raadsen S.A."/>
            <person name="Dufour S."/>
            <person name="Weltzien F.-A."/>
            <person name="Palstra A.P."/>
            <person name="Pelster B."/>
            <person name="Spaink H.P."/>
            <person name="Van Den Thillart G.E."/>
            <person name="Jansen H."/>
            <person name="Zahm M."/>
            <person name="Klopp C."/>
            <person name="Cedric C."/>
            <person name="Louis A."/>
            <person name="Berthelot C."/>
            <person name="Parey E."/>
            <person name="Roest Crollius H."/>
            <person name="Montfort J."/>
            <person name="Robinson-Rechavi M."/>
            <person name="Bucao C."/>
            <person name="Bouchez O."/>
            <person name="Gislard M."/>
            <person name="Lluch J."/>
            <person name="Milhes M."/>
            <person name="Lampietro C."/>
            <person name="Lopez Roques C."/>
            <person name="Donnadieu C."/>
            <person name="Braasch I."/>
            <person name="Desvignes T."/>
            <person name="Postlethwait J."/>
            <person name="Bobe J."/>
            <person name="Guiguen Y."/>
            <person name="Dirks R."/>
        </authorList>
    </citation>
    <scope>NUCLEOTIDE SEQUENCE</scope>
    <source>
        <strain evidence="6">Tag_6206</strain>
        <tissue evidence="6">Liver</tissue>
    </source>
</reference>
<dbReference type="InterPro" id="IPR000740">
    <property type="entry name" value="GrpE"/>
</dbReference>
<dbReference type="GO" id="GO:0042803">
    <property type="term" value="F:protein homodimerization activity"/>
    <property type="evidence" value="ECO:0007669"/>
    <property type="project" value="InterPro"/>
</dbReference>
<evidence type="ECO:0000256" key="5">
    <source>
        <dbReference type="SAM" id="Coils"/>
    </source>
</evidence>
<evidence type="ECO:0000256" key="2">
    <source>
        <dbReference type="ARBA" id="ARBA00023186"/>
    </source>
</evidence>
<dbReference type="GO" id="GO:0051082">
    <property type="term" value="F:unfolded protein binding"/>
    <property type="evidence" value="ECO:0007669"/>
    <property type="project" value="TreeGrafter"/>
</dbReference>
<keyword evidence="5" id="KW-0175">Coiled coil</keyword>
<sequence length="249" mass="28008">MLGNRRSSRDSESRASQWRLAMAIQFLRCSRNRLNCLGRVRSFISKSNEVPLQYSTAAQQRSTGDDCHGDDSTTEQTHAVTNIQMLEMRATKLGEQVQSLTEKYKKALADSEMVRRKTQKFVEDAKTFGIQSFCRDLVEVADLLDLVVRELRGEAEEEGEGAEEGAHKTRQGLQRVQERLEAVFAKHGLEKMMPVGGKYDPYQHQVVCHVAAEGMEPGAVALVEQEGYKLHGRTIRHARVGIAMATQEQ</sequence>
<dbReference type="SUPFAM" id="SSF51064">
    <property type="entry name" value="Head domain of nucleotide exchange factor GrpE"/>
    <property type="match status" value="1"/>
</dbReference>
<dbReference type="CDD" id="cd00446">
    <property type="entry name" value="GrpE"/>
    <property type="match status" value="1"/>
</dbReference>
<proteinExistence type="inferred from homology"/>
<dbReference type="PANTHER" id="PTHR21237">
    <property type="entry name" value="GRPE PROTEIN"/>
    <property type="match status" value="1"/>
</dbReference>
<dbReference type="Gene3D" id="2.30.22.10">
    <property type="entry name" value="Head domain of nucleotide exchange factor GrpE"/>
    <property type="match status" value="1"/>
</dbReference>
<comment type="function">
    <text evidence="3">Essential component of the PAM complex, a complex required for the translocation of transit peptide-containing proteins from the inner membrane into the mitochondrial matrix in an ATP-dependent manner.</text>
</comment>
<dbReference type="Gene3D" id="3.90.20.20">
    <property type="match status" value="1"/>
</dbReference>
<dbReference type="Pfam" id="PF01025">
    <property type="entry name" value="GrpE"/>
    <property type="match status" value="1"/>
</dbReference>
<dbReference type="GO" id="GO:0000774">
    <property type="term" value="F:adenyl-nucleotide exchange factor activity"/>
    <property type="evidence" value="ECO:0007669"/>
    <property type="project" value="InterPro"/>
</dbReference>
<dbReference type="PANTHER" id="PTHR21237:SF10">
    <property type="entry name" value="GRPE PROTEIN HOMOLOG 2, MITOCHONDRIAL"/>
    <property type="match status" value="1"/>
</dbReference>